<feature type="domain" description="Histidine kinase/HSP90-like ATPase" evidence="1">
    <location>
        <begin position="2"/>
        <end position="78"/>
    </location>
</feature>
<gene>
    <name evidence="2" type="ORF">BC10311_00246</name>
</gene>
<dbReference type="Pfam" id="PF02518">
    <property type="entry name" value="HATPase_c"/>
    <property type="match status" value="1"/>
</dbReference>
<dbReference type="EMBL" id="FMBG01000008">
    <property type="protein sequence ID" value="SCB80290.1"/>
    <property type="molecule type" value="Genomic_DNA"/>
</dbReference>
<reference evidence="2 3" key="1">
    <citation type="submission" date="2016-08" db="EMBL/GenBank/DDBJ databases">
        <authorList>
            <person name="Loux V."/>
            <person name="Rue O."/>
        </authorList>
    </citation>
    <scope>NUCLEOTIDE SEQUENCE [LARGE SCALE GENOMIC DNA]</scope>
    <source>
        <strain evidence="2 3">WSBC_10311</strain>
    </source>
</reference>
<organism evidence="2 3">
    <name type="scientific">Bacillus wiedmannii</name>
    <dbReference type="NCBI Taxonomy" id="1890302"/>
    <lineage>
        <taxon>Bacteria</taxon>
        <taxon>Bacillati</taxon>
        <taxon>Bacillota</taxon>
        <taxon>Bacilli</taxon>
        <taxon>Bacillales</taxon>
        <taxon>Bacillaceae</taxon>
        <taxon>Bacillus</taxon>
        <taxon>Bacillus cereus group</taxon>
    </lineage>
</organism>
<dbReference type="Proteomes" id="UP000195728">
    <property type="component" value="Unassembled WGS sequence"/>
</dbReference>
<evidence type="ECO:0000313" key="3">
    <source>
        <dbReference type="Proteomes" id="UP000195728"/>
    </source>
</evidence>
<dbReference type="AlphaFoldDB" id="A0AB37YJ67"/>
<name>A0AB37YJ67_9BACI</name>
<dbReference type="InterPro" id="IPR036890">
    <property type="entry name" value="HATPase_C_sf"/>
</dbReference>
<evidence type="ECO:0000259" key="1">
    <source>
        <dbReference type="Pfam" id="PF02518"/>
    </source>
</evidence>
<dbReference type="SUPFAM" id="SSF55874">
    <property type="entry name" value="ATPase domain of HSP90 chaperone/DNA topoisomerase II/histidine kinase"/>
    <property type="match status" value="1"/>
</dbReference>
<dbReference type="InterPro" id="IPR003594">
    <property type="entry name" value="HATPase_dom"/>
</dbReference>
<comment type="caution">
    <text evidence="2">The sequence shown here is derived from an EMBL/GenBank/DDBJ whole genome shotgun (WGS) entry which is preliminary data.</text>
</comment>
<evidence type="ECO:0000313" key="2">
    <source>
        <dbReference type="EMBL" id="SCB80290.1"/>
    </source>
</evidence>
<dbReference type="Gene3D" id="3.30.565.10">
    <property type="entry name" value="Histidine kinase-like ATPase, C-terminal domain"/>
    <property type="match status" value="1"/>
</dbReference>
<sequence length="98" mass="11258">MPEGGDIHIRAYQKTERHLCIPVEDQGFGIEKVGKAFYTTKENSTERLGLMVTYKIIKEHQGSTAIPSSMGIGKKWKFFYRQHNVLEENIFQKSVLVV</sequence>
<proteinExistence type="predicted"/>
<accession>A0AB37YJ67</accession>
<protein>
    <recommendedName>
        <fullName evidence="1">Histidine kinase/HSP90-like ATPase domain-containing protein</fullName>
    </recommendedName>
</protein>